<sequence>MIQVTVKIGGGLCGINKHEFFYHEVQKNTSVEEFLTILSEHVGDDVLKPTVIVVLNGVKLSQREIRERKLEDRDMISLFGALVGG</sequence>
<dbReference type="EMBL" id="JAJEKE010000005">
    <property type="protein sequence ID" value="MCQ1529382.1"/>
    <property type="molecule type" value="Genomic_DNA"/>
</dbReference>
<evidence type="ECO:0008006" key="3">
    <source>
        <dbReference type="Google" id="ProtNLM"/>
    </source>
</evidence>
<keyword evidence="2" id="KW-1185">Reference proteome</keyword>
<accession>A0ABT1NDQ9</accession>
<dbReference type="Gene3D" id="3.10.20.30">
    <property type="match status" value="1"/>
</dbReference>
<dbReference type="InterPro" id="IPR012675">
    <property type="entry name" value="Beta-grasp_dom_sf"/>
</dbReference>
<dbReference type="Proteomes" id="UP001651880">
    <property type="component" value="Unassembled WGS sequence"/>
</dbReference>
<gene>
    <name evidence="1" type="ORF">LJD61_07425</name>
</gene>
<comment type="caution">
    <text evidence="1">The sequence shown here is derived from an EMBL/GenBank/DDBJ whole genome shotgun (WGS) entry which is preliminary data.</text>
</comment>
<name>A0ABT1NDQ9_9FIRM</name>
<organism evidence="1 2">
    <name type="scientific">Lutispora saccharofermentans</name>
    <dbReference type="NCBI Taxonomy" id="3024236"/>
    <lineage>
        <taxon>Bacteria</taxon>
        <taxon>Bacillati</taxon>
        <taxon>Bacillota</taxon>
        <taxon>Clostridia</taxon>
        <taxon>Lutisporales</taxon>
        <taxon>Lutisporaceae</taxon>
        <taxon>Lutispora</taxon>
    </lineage>
</organism>
<dbReference type="RefSeq" id="WP_255226902.1">
    <property type="nucleotide sequence ID" value="NZ_JAJEKE010000005.1"/>
</dbReference>
<proteinExistence type="predicted"/>
<evidence type="ECO:0000313" key="1">
    <source>
        <dbReference type="EMBL" id="MCQ1529382.1"/>
    </source>
</evidence>
<reference evidence="1 2" key="1">
    <citation type="submission" date="2021-10" db="EMBL/GenBank/DDBJ databases">
        <title>Lutispora strain m25 sp. nov., a thermophilic, non-spore-forming bacterium isolated from a lab-scale methanogenic bioreactor digesting anaerobic sludge.</title>
        <authorList>
            <person name="El Houari A."/>
            <person name="Mcdonald J."/>
        </authorList>
    </citation>
    <scope>NUCLEOTIDE SEQUENCE [LARGE SCALE GENOMIC DNA]</scope>
    <source>
        <strain evidence="2">m25</strain>
    </source>
</reference>
<dbReference type="InterPro" id="IPR016155">
    <property type="entry name" value="Mopterin_synth/thiamin_S_b"/>
</dbReference>
<dbReference type="SUPFAM" id="SSF54285">
    <property type="entry name" value="MoaD/ThiS"/>
    <property type="match status" value="1"/>
</dbReference>
<protein>
    <recommendedName>
        <fullName evidence="3">ThiS family protein</fullName>
    </recommendedName>
</protein>
<evidence type="ECO:0000313" key="2">
    <source>
        <dbReference type="Proteomes" id="UP001651880"/>
    </source>
</evidence>